<dbReference type="EMBL" id="VWSF01000002">
    <property type="protein sequence ID" value="KAA5548711.1"/>
    <property type="molecule type" value="Genomic_DNA"/>
</dbReference>
<dbReference type="SUPFAM" id="SSF69322">
    <property type="entry name" value="Tricorn protease domain 2"/>
    <property type="match status" value="1"/>
</dbReference>
<dbReference type="RefSeq" id="WP_150087038.1">
    <property type="nucleotide sequence ID" value="NZ_VWSF01000002.1"/>
</dbReference>
<accession>A0A5M6DMG0</accession>
<dbReference type="Proteomes" id="UP000323426">
    <property type="component" value="Unassembled WGS sequence"/>
</dbReference>
<gene>
    <name evidence="1" type="ORF">F0145_04130</name>
</gene>
<organism evidence="1 2">
    <name type="scientific">Adhaeribacter rhizoryzae</name>
    <dbReference type="NCBI Taxonomy" id="2607907"/>
    <lineage>
        <taxon>Bacteria</taxon>
        <taxon>Pseudomonadati</taxon>
        <taxon>Bacteroidota</taxon>
        <taxon>Cytophagia</taxon>
        <taxon>Cytophagales</taxon>
        <taxon>Hymenobacteraceae</taxon>
        <taxon>Adhaeribacter</taxon>
    </lineage>
</organism>
<dbReference type="InterPro" id="IPR015943">
    <property type="entry name" value="WD40/YVTN_repeat-like_dom_sf"/>
</dbReference>
<proteinExistence type="predicted"/>
<sequence>MRWLRLCFFISCYIFLNPKVSAQKETNIWYFGQKAGLDFSNGNPVPITHSQMNTEEGCAVISDSEGKLLFYTNGLYVWNRNHRQMPNGNKLMGHRSSTQSAIIVPKPGSSNFYYIFTTDLQSQAYGLRYSLVDMNRQNGLGDVMDKNIFKTSPIAEKITAVKHQNNRDFWVIAHKWNSDAFVAYLVSEKGVSIDPVTTNIGTTYRGKGSAAIGCMKASPDGRKIGVAVWRDFNRFEVFDFDNASGKLSNRITIEPYPEAYGLEFSPDGSKLYGTTNGIAGVDPQLWQFNLNAGNKLAINNSAILIATSQSDKIGALQLAPDGKIYLARQDQNYLGVIHLPNAGGWSCRYVDQGLSLGERKCKLGLPNFVTSYFSHLHKAPAE</sequence>
<comment type="caution">
    <text evidence="1">The sequence shown here is derived from an EMBL/GenBank/DDBJ whole genome shotgun (WGS) entry which is preliminary data.</text>
</comment>
<reference evidence="1 2" key="1">
    <citation type="submission" date="2019-09" db="EMBL/GenBank/DDBJ databases">
        <title>Genome sequence and assembly of Adhaeribacter sp.</title>
        <authorList>
            <person name="Chhetri G."/>
        </authorList>
    </citation>
    <scope>NUCLEOTIDE SEQUENCE [LARGE SCALE GENOMIC DNA]</scope>
    <source>
        <strain evidence="1 2">DK36</strain>
    </source>
</reference>
<name>A0A5M6DMG0_9BACT</name>
<keyword evidence="2" id="KW-1185">Reference proteome</keyword>
<evidence type="ECO:0008006" key="3">
    <source>
        <dbReference type="Google" id="ProtNLM"/>
    </source>
</evidence>
<evidence type="ECO:0000313" key="1">
    <source>
        <dbReference type="EMBL" id="KAA5548711.1"/>
    </source>
</evidence>
<evidence type="ECO:0000313" key="2">
    <source>
        <dbReference type="Proteomes" id="UP000323426"/>
    </source>
</evidence>
<protein>
    <recommendedName>
        <fullName evidence="3">WD40 repeat domain-containing protein</fullName>
    </recommendedName>
</protein>
<dbReference type="AlphaFoldDB" id="A0A5M6DMG0"/>
<dbReference type="Gene3D" id="2.130.10.10">
    <property type="entry name" value="YVTN repeat-like/Quinoprotein amine dehydrogenase"/>
    <property type="match status" value="1"/>
</dbReference>